<evidence type="ECO:0000313" key="2">
    <source>
        <dbReference type="EMBL" id="OBY10555.1"/>
    </source>
</evidence>
<dbReference type="GeneID" id="42776049"/>
<sequence length="157" mass="18790">MEIRLAKKEEIVHVERMILKAAKLLQSRGIAQWERFLNIYNISICEEDFKRKKLYVLLDDFDNIVGSMSFGNEEDIDYKLWTSCSGAYFIHRLVISDNNWGKGYGELLVNYAKEISKNHNKILRLNAVENNNYLFRYYERQGLKYIDRKLGYNLFEW</sequence>
<dbReference type="eggNOG" id="COG0456">
    <property type="taxonomic scope" value="Bacteria"/>
</dbReference>
<dbReference type="Proteomes" id="UP000092714">
    <property type="component" value="Unassembled WGS sequence"/>
</dbReference>
<dbReference type="RefSeq" id="WP_027098223.1">
    <property type="nucleotide sequence ID" value="NZ_CABHIH010000002.1"/>
</dbReference>
<dbReference type="GO" id="GO:0016747">
    <property type="term" value="F:acyltransferase activity, transferring groups other than amino-acyl groups"/>
    <property type="evidence" value="ECO:0007669"/>
    <property type="project" value="InterPro"/>
</dbReference>
<gene>
    <name evidence="2" type="ORF">CP373A1_08575</name>
</gene>
<dbReference type="InterPro" id="IPR000182">
    <property type="entry name" value="GNAT_dom"/>
</dbReference>
<dbReference type="OrthoDB" id="6382410at2"/>
<evidence type="ECO:0000313" key="3">
    <source>
        <dbReference type="Proteomes" id="UP000092714"/>
    </source>
</evidence>
<keyword evidence="3" id="KW-1185">Reference proteome</keyword>
<dbReference type="InterPro" id="IPR016181">
    <property type="entry name" value="Acyl_CoA_acyltransferase"/>
</dbReference>
<protein>
    <recommendedName>
        <fullName evidence="1">N-acetyltransferase domain-containing protein</fullName>
    </recommendedName>
</protein>
<organism evidence="2 3">
    <name type="scientific">Clostridium paraputrificum</name>
    <dbReference type="NCBI Taxonomy" id="29363"/>
    <lineage>
        <taxon>Bacteria</taxon>
        <taxon>Bacillati</taxon>
        <taxon>Bacillota</taxon>
        <taxon>Clostridia</taxon>
        <taxon>Eubacteriales</taxon>
        <taxon>Clostridiaceae</taxon>
        <taxon>Clostridium</taxon>
    </lineage>
</organism>
<dbReference type="AlphaFoldDB" id="A0A174W468"/>
<dbReference type="EMBL" id="MAPZ01000019">
    <property type="protein sequence ID" value="OBY10555.1"/>
    <property type="molecule type" value="Genomic_DNA"/>
</dbReference>
<accession>A0A174W468</accession>
<dbReference type="PROSITE" id="PS51186">
    <property type="entry name" value="GNAT"/>
    <property type="match status" value="1"/>
</dbReference>
<dbReference type="Gene3D" id="3.40.630.30">
    <property type="match status" value="1"/>
</dbReference>
<proteinExistence type="predicted"/>
<comment type="caution">
    <text evidence="2">The sequence shown here is derived from an EMBL/GenBank/DDBJ whole genome shotgun (WGS) entry which is preliminary data.</text>
</comment>
<dbReference type="SUPFAM" id="SSF55729">
    <property type="entry name" value="Acyl-CoA N-acyltransferases (Nat)"/>
    <property type="match status" value="1"/>
</dbReference>
<evidence type="ECO:0000259" key="1">
    <source>
        <dbReference type="PROSITE" id="PS51186"/>
    </source>
</evidence>
<feature type="domain" description="N-acetyltransferase" evidence="1">
    <location>
        <begin position="1"/>
        <end position="157"/>
    </location>
</feature>
<name>A0A174W468_9CLOT</name>
<reference evidence="2 3" key="1">
    <citation type="submission" date="2016-06" db="EMBL/GenBank/DDBJ databases">
        <authorList>
            <person name="Kjaerup R.B."/>
            <person name="Dalgaard T.S."/>
            <person name="Juul-Madsen H.R."/>
        </authorList>
    </citation>
    <scope>NUCLEOTIDE SEQUENCE [LARGE SCALE GENOMIC DNA]</scope>
    <source>
        <strain evidence="2 3">373-A1</strain>
    </source>
</reference>
<dbReference type="Pfam" id="PF00583">
    <property type="entry name" value="Acetyltransf_1"/>
    <property type="match status" value="1"/>
</dbReference>